<gene>
    <name evidence="1" type="ORF">LSH36_606g03010</name>
</gene>
<comment type="caution">
    <text evidence="1">The sequence shown here is derived from an EMBL/GenBank/DDBJ whole genome shotgun (WGS) entry which is preliminary data.</text>
</comment>
<organism evidence="1 2">
    <name type="scientific">Paralvinella palmiformis</name>
    <dbReference type="NCBI Taxonomy" id="53620"/>
    <lineage>
        <taxon>Eukaryota</taxon>
        <taxon>Metazoa</taxon>
        <taxon>Spiralia</taxon>
        <taxon>Lophotrochozoa</taxon>
        <taxon>Annelida</taxon>
        <taxon>Polychaeta</taxon>
        <taxon>Sedentaria</taxon>
        <taxon>Canalipalpata</taxon>
        <taxon>Terebellida</taxon>
        <taxon>Terebelliformia</taxon>
        <taxon>Alvinellidae</taxon>
        <taxon>Paralvinella</taxon>
    </lineage>
</organism>
<dbReference type="AlphaFoldDB" id="A0AAD9J4D3"/>
<evidence type="ECO:0000313" key="2">
    <source>
        <dbReference type="Proteomes" id="UP001208570"/>
    </source>
</evidence>
<reference evidence="1" key="1">
    <citation type="journal article" date="2023" name="Mol. Biol. Evol.">
        <title>Third-Generation Sequencing Reveals the Adaptive Role of the Epigenome in Three Deep-Sea Polychaetes.</title>
        <authorList>
            <person name="Perez M."/>
            <person name="Aroh O."/>
            <person name="Sun Y."/>
            <person name="Lan Y."/>
            <person name="Juniper S.K."/>
            <person name="Young C.R."/>
            <person name="Angers B."/>
            <person name="Qian P.Y."/>
        </authorList>
    </citation>
    <scope>NUCLEOTIDE SEQUENCE</scope>
    <source>
        <strain evidence="1">P08H-3</strain>
    </source>
</reference>
<accession>A0AAD9J4D3</accession>
<proteinExistence type="predicted"/>
<keyword evidence="2" id="KW-1185">Reference proteome</keyword>
<feature type="non-terminal residue" evidence="1">
    <location>
        <position position="30"/>
    </location>
</feature>
<dbReference type="Proteomes" id="UP001208570">
    <property type="component" value="Unassembled WGS sequence"/>
</dbReference>
<dbReference type="EMBL" id="JAODUP010000606">
    <property type="protein sequence ID" value="KAK2146461.1"/>
    <property type="molecule type" value="Genomic_DNA"/>
</dbReference>
<evidence type="ECO:0000313" key="1">
    <source>
        <dbReference type="EMBL" id="KAK2146461.1"/>
    </source>
</evidence>
<protein>
    <submittedName>
        <fullName evidence="1">Uncharacterized protein</fullName>
    </submittedName>
</protein>
<name>A0AAD9J4D3_9ANNE</name>
<sequence length="30" mass="3561">MQTGSTYHYRILQLCMACKHFSHVIVHRIS</sequence>